<reference evidence="1 2" key="1">
    <citation type="journal article" date="2018" name="New Phytol.">
        <title>Phylogenomics of Endogonaceae and evolution of mycorrhizas within Mucoromycota.</title>
        <authorList>
            <person name="Chang Y."/>
            <person name="Desiro A."/>
            <person name="Na H."/>
            <person name="Sandor L."/>
            <person name="Lipzen A."/>
            <person name="Clum A."/>
            <person name="Barry K."/>
            <person name="Grigoriev I.V."/>
            <person name="Martin F.M."/>
            <person name="Stajich J.E."/>
            <person name="Smith M.E."/>
            <person name="Bonito G."/>
            <person name="Spatafora J.W."/>
        </authorList>
    </citation>
    <scope>NUCLEOTIDE SEQUENCE [LARGE SCALE GENOMIC DNA]</scope>
    <source>
        <strain evidence="1 2">GMNB39</strain>
    </source>
</reference>
<comment type="caution">
    <text evidence="1">The sequence shown here is derived from an EMBL/GenBank/DDBJ whole genome shotgun (WGS) entry which is preliminary data.</text>
</comment>
<organism evidence="1 2">
    <name type="scientific">Jimgerdemannia flammicorona</name>
    <dbReference type="NCBI Taxonomy" id="994334"/>
    <lineage>
        <taxon>Eukaryota</taxon>
        <taxon>Fungi</taxon>
        <taxon>Fungi incertae sedis</taxon>
        <taxon>Mucoromycota</taxon>
        <taxon>Mucoromycotina</taxon>
        <taxon>Endogonomycetes</taxon>
        <taxon>Endogonales</taxon>
        <taxon>Endogonaceae</taxon>
        <taxon>Jimgerdemannia</taxon>
    </lineage>
</organism>
<gene>
    <name evidence="1" type="ORF">BC936DRAFT_146199</name>
</gene>
<proteinExistence type="predicted"/>
<dbReference type="Proteomes" id="UP000268093">
    <property type="component" value="Unassembled WGS sequence"/>
</dbReference>
<evidence type="ECO:0000313" key="2">
    <source>
        <dbReference type="Proteomes" id="UP000268093"/>
    </source>
</evidence>
<dbReference type="EMBL" id="RBNI01005034">
    <property type="protein sequence ID" value="RUP47038.1"/>
    <property type="molecule type" value="Genomic_DNA"/>
</dbReference>
<accession>A0A433D837</accession>
<protein>
    <submittedName>
        <fullName evidence="1">Uncharacterized protein</fullName>
    </submittedName>
</protein>
<evidence type="ECO:0000313" key="1">
    <source>
        <dbReference type="EMBL" id="RUP47038.1"/>
    </source>
</evidence>
<dbReference type="AlphaFoldDB" id="A0A433D837"/>
<sequence length="163" mass="18778">MKRVEQYSVPEYLPNKKFGFNTCPKPNIRRKAQLFANHRSPSKACFPLNSIGRVASRAHLSTPTHRSLPSIVCHLKQEYPVIYANCGRVGKEQCEEVIAFERIQWRTENYVLGIRVLAPGKLYEFPNFSVISRSRPGSSTRHPLCQEYGKEVGRRTDRRLAFL</sequence>
<keyword evidence="2" id="KW-1185">Reference proteome</keyword>
<name>A0A433D837_9FUNG</name>